<dbReference type="EMBL" id="NEXV01000528">
    <property type="protein sequence ID" value="PIG82061.1"/>
    <property type="molecule type" value="Genomic_DNA"/>
</dbReference>
<accession>A0A2G7FQH6</accession>
<dbReference type="GO" id="GO:0032259">
    <property type="term" value="P:methylation"/>
    <property type="evidence" value="ECO:0007669"/>
    <property type="project" value="UniProtKB-KW"/>
</dbReference>
<dbReference type="Gene3D" id="3.40.50.150">
    <property type="entry name" value="Vaccinia Virus protein VP39"/>
    <property type="match status" value="1"/>
</dbReference>
<evidence type="ECO:0000256" key="2">
    <source>
        <dbReference type="ARBA" id="ARBA00022679"/>
    </source>
</evidence>
<evidence type="ECO:0000259" key="4">
    <source>
        <dbReference type="Pfam" id="PF00891"/>
    </source>
</evidence>
<feature type="domain" description="O-methyltransferase C-terminal" evidence="4">
    <location>
        <begin position="291"/>
        <end position="426"/>
    </location>
</feature>
<comment type="caution">
    <text evidence="5">The sequence shown here is derived from an EMBL/GenBank/DDBJ whole genome shotgun (WGS) entry which is preliminary data.</text>
</comment>
<protein>
    <submittedName>
        <fullName evidence="5">O-methyltransferase</fullName>
    </submittedName>
</protein>
<evidence type="ECO:0000313" key="5">
    <source>
        <dbReference type="EMBL" id="PIG82061.1"/>
    </source>
</evidence>
<dbReference type="PANTHER" id="PTHR43712">
    <property type="entry name" value="PUTATIVE (AFU_ORTHOLOGUE AFUA_4G14580)-RELATED"/>
    <property type="match status" value="1"/>
</dbReference>
<proteinExistence type="predicted"/>
<reference evidence="5 6" key="1">
    <citation type="submission" date="2017-05" db="EMBL/GenBank/DDBJ databases">
        <title>Genome sequence for an aflatoxigenic pathogen of Argentinian peanut, Aspergillus arachidicola.</title>
        <authorList>
            <person name="Moore G."/>
            <person name="Beltz S.B."/>
            <person name="Mack B.M."/>
        </authorList>
    </citation>
    <scope>NUCLEOTIDE SEQUENCE [LARGE SCALE GENOMIC DNA]</scope>
    <source>
        <strain evidence="5 6">CBS 117610</strain>
    </source>
</reference>
<dbReference type="GO" id="GO:0008171">
    <property type="term" value="F:O-methyltransferase activity"/>
    <property type="evidence" value="ECO:0007669"/>
    <property type="project" value="InterPro"/>
</dbReference>
<dbReference type="GO" id="GO:0044550">
    <property type="term" value="P:secondary metabolite biosynthetic process"/>
    <property type="evidence" value="ECO:0007669"/>
    <property type="project" value="UniProtKB-ARBA"/>
</dbReference>
<keyword evidence="3" id="KW-0949">S-adenosyl-L-methionine</keyword>
<dbReference type="Pfam" id="PF00891">
    <property type="entry name" value="Methyltransf_2"/>
    <property type="match status" value="1"/>
</dbReference>
<sequence length="446" mass="49131">MRNALHCGLSSLETFSGWLALGTKTQDIFRLLYTPHDDLKFVVGNSIWIDLILVCRTSDTVRIRKVFARRSRPLNDSTKMSSLPPGAALASTVTSVAALGFVPVAVHFDLFDTLAKIEGPASGEDVLAAFKSSKGDKAEDNIPCLRLVQDTLYAMSGLGFVDNAGDDLYSANAITKHLTTMPSAQHGALHFTTEALLGAAFLMRKLKADNFEYPFKDLDTPYQYAYHLMGQEELAKQHTYSIMAAEGRMDSFNHFMVGKFMKTNRAPDRLKALGYDLQSVLNEAGNGVPAAMVDIGGGRGELLLDIKAAYPDLQASDLVVQEFNQDIIEIPGITLATWNYKEDTPQPIKGALVYHLAHILHNLSDLEAARLLQKISEAMGSHSRILIHEFAKNANYAKMHSAMIALYAGRERSAVEWRQMAALAGLKVTFEAYPEFGEGLIEMRKP</sequence>
<evidence type="ECO:0000256" key="3">
    <source>
        <dbReference type="ARBA" id="ARBA00022691"/>
    </source>
</evidence>
<organism evidence="5 6">
    <name type="scientific">Aspergillus arachidicola</name>
    <dbReference type="NCBI Taxonomy" id="656916"/>
    <lineage>
        <taxon>Eukaryota</taxon>
        <taxon>Fungi</taxon>
        <taxon>Dikarya</taxon>
        <taxon>Ascomycota</taxon>
        <taxon>Pezizomycotina</taxon>
        <taxon>Eurotiomycetes</taxon>
        <taxon>Eurotiomycetidae</taxon>
        <taxon>Eurotiales</taxon>
        <taxon>Aspergillaceae</taxon>
        <taxon>Aspergillus</taxon>
        <taxon>Aspergillus subgen. Circumdati</taxon>
    </lineage>
</organism>
<dbReference type="InterPro" id="IPR016461">
    <property type="entry name" value="COMT-like"/>
</dbReference>
<evidence type="ECO:0000313" key="6">
    <source>
        <dbReference type="Proteomes" id="UP000231358"/>
    </source>
</evidence>
<keyword evidence="1 5" id="KW-0489">Methyltransferase</keyword>
<dbReference type="PROSITE" id="PS51683">
    <property type="entry name" value="SAM_OMT_II"/>
    <property type="match status" value="1"/>
</dbReference>
<dbReference type="InterPro" id="IPR029063">
    <property type="entry name" value="SAM-dependent_MTases_sf"/>
</dbReference>
<keyword evidence="6" id="KW-1185">Reference proteome</keyword>
<evidence type="ECO:0000256" key="1">
    <source>
        <dbReference type="ARBA" id="ARBA00022603"/>
    </source>
</evidence>
<dbReference type="PANTHER" id="PTHR43712:SF18">
    <property type="entry name" value="PUTATIVE (AFU_ORTHOLOGUE AFUA_4G14240)-RELATED"/>
    <property type="match status" value="1"/>
</dbReference>
<dbReference type="Proteomes" id="UP000231358">
    <property type="component" value="Unassembled WGS sequence"/>
</dbReference>
<gene>
    <name evidence="5" type="ORF">AARAC_000183</name>
</gene>
<dbReference type="InterPro" id="IPR001077">
    <property type="entry name" value="COMT_C"/>
</dbReference>
<dbReference type="AlphaFoldDB" id="A0A2G7FQH6"/>
<name>A0A2G7FQH6_9EURO</name>
<keyword evidence="2 5" id="KW-0808">Transferase</keyword>
<dbReference type="SUPFAM" id="SSF53335">
    <property type="entry name" value="S-adenosyl-L-methionine-dependent methyltransferases"/>
    <property type="match status" value="1"/>
</dbReference>